<gene>
    <name evidence="1" type="ORF">Agub_g6499</name>
</gene>
<comment type="caution">
    <text evidence="1">The sequence shown here is derived from an EMBL/GenBank/DDBJ whole genome shotgun (WGS) entry which is preliminary data.</text>
</comment>
<keyword evidence="2" id="KW-1185">Reference proteome</keyword>
<dbReference type="EMBL" id="BMAR01000009">
    <property type="protein sequence ID" value="GFR45119.1"/>
    <property type="molecule type" value="Genomic_DNA"/>
</dbReference>
<dbReference type="Proteomes" id="UP001054857">
    <property type="component" value="Unassembled WGS sequence"/>
</dbReference>
<dbReference type="InterPro" id="IPR050490">
    <property type="entry name" value="Bact_solute-bd_prot1"/>
</dbReference>
<evidence type="ECO:0000313" key="1">
    <source>
        <dbReference type="EMBL" id="GFR45119.1"/>
    </source>
</evidence>
<dbReference type="SUPFAM" id="SSF53850">
    <property type="entry name" value="Periplasmic binding protein-like II"/>
    <property type="match status" value="1"/>
</dbReference>
<dbReference type="AlphaFoldDB" id="A0AAD3DNG2"/>
<evidence type="ECO:0000313" key="2">
    <source>
        <dbReference type="Proteomes" id="UP001054857"/>
    </source>
</evidence>
<feature type="non-terminal residue" evidence="1">
    <location>
        <position position="379"/>
    </location>
</feature>
<name>A0AAD3DNG2_9CHLO</name>
<dbReference type="InterPro" id="IPR006059">
    <property type="entry name" value="SBP"/>
</dbReference>
<dbReference type="Pfam" id="PF01547">
    <property type="entry name" value="SBP_bac_1"/>
    <property type="match status" value="1"/>
</dbReference>
<accession>A0AAD3DNG2</accession>
<feature type="non-terminal residue" evidence="1">
    <location>
        <position position="1"/>
    </location>
</feature>
<proteinExistence type="predicted"/>
<protein>
    <submittedName>
        <fullName evidence="1">Uncharacterized protein</fullName>
    </submittedName>
</protein>
<reference evidence="1 2" key="1">
    <citation type="journal article" date="2021" name="Sci. Rep.">
        <title>Genome sequencing of the multicellular alga Astrephomene provides insights into convergent evolution of germ-soma differentiation.</title>
        <authorList>
            <person name="Yamashita S."/>
            <person name="Yamamoto K."/>
            <person name="Matsuzaki R."/>
            <person name="Suzuki S."/>
            <person name="Yamaguchi H."/>
            <person name="Hirooka S."/>
            <person name="Minakuchi Y."/>
            <person name="Miyagishima S."/>
            <person name="Kawachi M."/>
            <person name="Toyoda A."/>
            <person name="Nozaki H."/>
        </authorList>
    </citation>
    <scope>NUCLEOTIDE SEQUENCE [LARGE SCALE GENOMIC DNA]</scope>
    <source>
        <strain evidence="1 2">NIES-4017</strain>
    </source>
</reference>
<dbReference type="Gene3D" id="3.40.190.10">
    <property type="entry name" value="Periplasmic binding protein-like II"/>
    <property type="match status" value="1"/>
</dbReference>
<organism evidence="1 2">
    <name type="scientific">Astrephomene gubernaculifera</name>
    <dbReference type="NCBI Taxonomy" id="47775"/>
    <lineage>
        <taxon>Eukaryota</taxon>
        <taxon>Viridiplantae</taxon>
        <taxon>Chlorophyta</taxon>
        <taxon>core chlorophytes</taxon>
        <taxon>Chlorophyceae</taxon>
        <taxon>CS clade</taxon>
        <taxon>Chlamydomonadales</taxon>
        <taxon>Astrephomenaceae</taxon>
        <taxon>Astrephomene</taxon>
    </lineage>
</organism>
<sequence>SHSPAGQTALGPAATPGSFAAGAAATATSANNTGLGAADYAGWAVAPSTLSGMYDAGLLQPLDSLLAVSPELAAVWQDIPEVFRDTASVYDGKIVSIPYTAEVPLLFWRRDLFSQLGLLPPATWEETLALARSINGTQLPCIDDPAQQCQQAGFCFVLPLGCFYDGLALTTVWASMVGAYGTSSAGLYFDPVTMEPLFQGRGMTEALRIYRELAQLAPRTERACDRLEESFYMKSCMLGLSVTSLFKVFGFAFDGKLRGRLGVSMLPGSHLIQNRSTGELEPCTTASCPYAAPVSSVVHNGTVLVNRVPYIGHGAFSLAINRQAPPNHALAALRAFTFALTYEGGWPLALDPTTRTAPVRTTHLSSANIAFWTNQGYEM</sequence>
<dbReference type="PANTHER" id="PTHR43649:SF12">
    <property type="entry name" value="DIACETYLCHITOBIOSE BINDING PROTEIN DASA"/>
    <property type="match status" value="1"/>
</dbReference>
<dbReference type="PANTHER" id="PTHR43649">
    <property type="entry name" value="ARABINOSE-BINDING PROTEIN-RELATED"/>
    <property type="match status" value="1"/>
</dbReference>